<dbReference type="EMBL" id="SNRY01000886">
    <property type="protein sequence ID" value="KAA6335505.1"/>
    <property type="molecule type" value="Genomic_DNA"/>
</dbReference>
<feature type="region of interest" description="Disordered" evidence="1">
    <location>
        <begin position="1"/>
        <end position="21"/>
    </location>
</feature>
<proteinExistence type="predicted"/>
<reference evidence="2" key="1">
    <citation type="submission" date="2019-03" db="EMBL/GenBank/DDBJ databases">
        <title>Single cell metagenomics reveals metabolic interactions within the superorganism composed of flagellate Streblomastix strix and complex community of Bacteroidetes bacteria on its surface.</title>
        <authorList>
            <person name="Treitli S.C."/>
            <person name="Kolisko M."/>
            <person name="Husnik F."/>
            <person name="Keeling P."/>
            <person name="Hampl V."/>
        </authorList>
    </citation>
    <scope>NUCLEOTIDE SEQUENCE</scope>
    <source>
        <strain evidence="2">STM</strain>
    </source>
</reference>
<sequence length="21" mass="2361">MTYGNLNDERGGEGNVRMFLS</sequence>
<feature type="non-terminal residue" evidence="2">
    <location>
        <position position="21"/>
    </location>
</feature>
<organism evidence="2">
    <name type="scientific">termite gut metagenome</name>
    <dbReference type="NCBI Taxonomy" id="433724"/>
    <lineage>
        <taxon>unclassified sequences</taxon>
        <taxon>metagenomes</taxon>
        <taxon>organismal metagenomes</taxon>
    </lineage>
</organism>
<gene>
    <name evidence="2" type="ORF">EZS27_016268</name>
</gene>
<evidence type="ECO:0000313" key="2">
    <source>
        <dbReference type="EMBL" id="KAA6335505.1"/>
    </source>
</evidence>
<comment type="caution">
    <text evidence="2">The sequence shown here is derived from an EMBL/GenBank/DDBJ whole genome shotgun (WGS) entry which is preliminary data.</text>
</comment>
<dbReference type="AlphaFoldDB" id="A0A5J4RPY5"/>
<name>A0A5J4RPY5_9ZZZZ</name>
<protein>
    <submittedName>
        <fullName evidence="2">Uncharacterized protein</fullName>
    </submittedName>
</protein>
<accession>A0A5J4RPY5</accession>
<evidence type="ECO:0000256" key="1">
    <source>
        <dbReference type="SAM" id="MobiDB-lite"/>
    </source>
</evidence>